<comment type="similarity">
    <text evidence="1">Belongs to the sulfur carrier protein TusA family.</text>
</comment>
<dbReference type="CDD" id="cd00291">
    <property type="entry name" value="SirA_YedF_YeeD"/>
    <property type="match status" value="1"/>
</dbReference>
<reference evidence="3 4" key="1">
    <citation type="journal article" date="2019" name="Nat. Med.">
        <title>A library of human gut bacterial isolates paired with longitudinal multiomics data enables mechanistic microbiome research.</title>
        <authorList>
            <person name="Poyet M."/>
            <person name="Groussin M."/>
            <person name="Gibbons S.M."/>
            <person name="Avila-Pacheco J."/>
            <person name="Jiang X."/>
            <person name="Kearney S.M."/>
            <person name="Perrotta A.R."/>
            <person name="Berdy B."/>
            <person name="Zhao S."/>
            <person name="Lieberman T.D."/>
            <person name="Swanson P.K."/>
            <person name="Smith M."/>
            <person name="Roesemann S."/>
            <person name="Alexander J.E."/>
            <person name="Rich S.A."/>
            <person name="Livny J."/>
            <person name="Vlamakis H."/>
            <person name="Clish C."/>
            <person name="Bullock K."/>
            <person name="Deik A."/>
            <person name="Scott J."/>
            <person name="Pierce K.A."/>
            <person name="Xavier R.J."/>
            <person name="Alm E.J."/>
        </authorList>
    </citation>
    <scope>NUCLEOTIDE SEQUENCE [LARGE SCALE GENOMIC DNA]</scope>
    <source>
        <strain evidence="3 4">BIOML-A2</strain>
    </source>
</reference>
<dbReference type="Gene3D" id="3.30.110.40">
    <property type="entry name" value="TusA-like domain"/>
    <property type="match status" value="1"/>
</dbReference>
<evidence type="ECO:0000313" key="4">
    <source>
        <dbReference type="Proteomes" id="UP000462362"/>
    </source>
</evidence>
<dbReference type="PANTHER" id="PTHR33279:SF6">
    <property type="entry name" value="SULFUR CARRIER PROTEIN YEDF-RELATED"/>
    <property type="match status" value="1"/>
</dbReference>
<dbReference type="PANTHER" id="PTHR33279">
    <property type="entry name" value="SULFUR CARRIER PROTEIN YEDF-RELATED"/>
    <property type="match status" value="1"/>
</dbReference>
<accession>A0A6I3S2U1</accession>
<proteinExistence type="inferred from homology"/>
<dbReference type="GO" id="GO:0016740">
    <property type="term" value="F:transferase activity"/>
    <property type="evidence" value="ECO:0007669"/>
    <property type="project" value="UniProtKB-KW"/>
</dbReference>
<comment type="caution">
    <text evidence="3">The sequence shown here is derived from an EMBL/GenBank/DDBJ whole genome shotgun (WGS) entry which is preliminary data.</text>
</comment>
<dbReference type="EMBL" id="WNCL01000044">
    <property type="protein sequence ID" value="MTU44069.1"/>
    <property type="molecule type" value="Genomic_DNA"/>
</dbReference>
<protein>
    <submittedName>
        <fullName evidence="3">Sulfurtransferase TusA family protein</fullName>
    </submittedName>
</protein>
<evidence type="ECO:0000256" key="1">
    <source>
        <dbReference type="ARBA" id="ARBA00008984"/>
    </source>
</evidence>
<keyword evidence="3" id="KW-0808">Transferase</keyword>
<dbReference type="Pfam" id="PF01206">
    <property type="entry name" value="TusA"/>
    <property type="match status" value="1"/>
</dbReference>
<organism evidence="3 4">
    <name type="scientific">Parasutterella excrementihominis</name>
    <dbReference type="NCBI Taxonomy" id="487175"/>
    <lineage>
        <taxon>Bacteria</taxon>
        <taxon>Pseudomonadati</taxon>
        <taxon>Pseudomonadota</taxon>
        <taxon>Betaproteobacteria</taxon>
        <taxon>Burkholderiales</taxon>
        <taxon>Sutterellaceae</taxon>
        <taxon>Parasutterella</taxon>
    </lineage>
</organism>
<evidence type="ECO:0000259" key="2">
    <source>
        <dbReference type="Pfam" id="PF01206"/>
    </source>
</evidence>
<dbReference type="InterPro" id="IPR036868">
    <property type="entry name" value="TusA-like_sf"/>
</dbReference>
<dbReference type="AlphaFoldDB" id="A0A6I3S2U1"/>
<dbReference type="InterPro" id="IPR001455">
    <property type="entry name" value="TusA-like"/>
</dbReference>
<dbReference type="SUPFAM" id="SSF64307">
    <property type="entry name" value="SirA-like"/>
    <property type="match status" value="1"/>
</dbReference>
<evidence type="ECO:0000313" key="3">
    <source>
        <dbReference type="EMBL" id="MTU44069.1"/>
    </source>
</evidence>
<feature type="domain" description="UPF0033" evidence="2">
    <location>
        <begin position="1"/>
        <end position="59"/>
    </location>
</feature>
<sequence length="62" mass="6952">MPMLRTKKALAKMQPGEKLLVQATDPHALRDLSQFADQTGNKLLSSSEEDGIINIVMQRKEE</sequence>
<dbReference type="Proteomes" id="UP000462362">
    <property type="component" value="Unassembled WGS sequence"/>
</dbReference>
<gene>
    <name evidence="3" type="ORF">GMD42_10745</name>
</gene>
<name>A0A6I3S2U1_9BURK</name>